<dbReference type="EMBL" id="FNXT01001285">
    <property type="protein sequence ID" value="SZX77448.1"/>
    <property type="molecule type" value="Genomic_DNA"/>
</dbReference>
<dbReference type="Proteomes" id="UP000256970">
    <property type="component" value="Unassembled WGS sequence"/>
</dbReference>
<dbReference type="AlphaFoldDB" id="A0A383WJ12"/>
<evidence type="ECO:0000256" key="1">
    <source>
        <dbReference type="SAM" id="MobiDB-lite"/>
    </source>
</evidence>
<accession>A0A383WJ12</accession>
<protein>
    <submittedName>
        <fullName evidence="2">Uncharacterized protein</fullName>
    </submittedName>
</protein>
<sequence length="210" mass="21846">MSANSSSGFPPFVSADTRSAYADDRSNSSSSSSRSNSNTTTTSSSSSSSSSSTLAVMQQQFDDLLHSGSTVETVQQLQQLLASAGIQPGSGQQLQTVDPALANALRLWMCQMRETRSGLRAGVLKTGGTTPWLPVALAQLQVLQSASSPEAARLLMGDNAVPEQYLRAVGDYVSSRSALGELYAQRICSLGWSISSTAAAAAVASSELPC</sequence>
<feature type="region of interest" description="Disordered" evidence="1">
    <location>
        <begin position="1"/>
        <end position="51"/>
    </location>
</feature>
<evidence type="ECO:0000313" key="2">
    <source>
        <dbReference type="EMBL" id="SZX77448.1"/>
    </source>
</evidence>
<name>A0A383WJ12_TETOB</name>
<organism evidence="2 3">
    <name type="scientific">Tetradesmus obliquus</name>
    <name type="common">Green alga</name>
    <name type="synonym">Acutodesmus obliquus</name>
    <dbReference type="NCBI Taxonomy" id="3088"/>
    <lineage>
        <taxon>Eukaryota</taxon>
        <taxon>Viridiplantae</taxon>
        <taxon>Chlorophyta</taxon>
        <taxon>core chlorophytes</taxon>
        <taxon>Chlorophyceae</taxon>
        <taxon>CS clade</taxon>
        <taxon>Sphaeropleales</taxon>
        <taxon>Scenedesmaceae</taxon>
        <taxon>Tetradesmus</taxon>
    </lineage>
</organism>
<keyword evidence="3" id="KW-1185">Reference proteome</keyword>
<reference evidence="2 3" key="1">
    <citation type="submission" date="2016-10" db="EMBL/GenBank/DDBJ databases">
        <authorList>
            <person name="Cai Z."/>
        </authorList>
    </citation>
    <scope>NUCLEOTIDE SEQUENCE [LARGE SCALE GENOMIC DNA]</scope>
</reference>
<evidence type="ECO:0000313" key="3">
    <source>
        <dbReference type="Proteomes" id="UP000256970"/>
    </source>
</evidence>
<proteinExistence type="predicted"/>
<gene>
    <name evidence="2" type="ORF">BQ4739_LOCUS17801</name>
</gene>
<feature type="compositionally biased region" description="Low complexity" evidence="1">
    <location>
        <begin position="27"/>
        <end position="51"/>
    </location>
</feature>